<reference evidence="9 10" key="1">
    <citation type="submission" date="2018-04" db="EMBL/GenBank/DDBJ databases">
        <title>Bordetella sp. HZ20 isolated from seawater.</title>
        <authorList>
            <person name="Sun C."/>
        </authorList>
    </citation>
    <scope>NUCLEOTIDE SEQUENCE [LARGE SCALE GENOMIC DNA]</scope>
    <source>
        <strain evidence="9 10">HZ20</strain>
    </source>
</reference>
<dbReference type="OrthoDB" id="3189055at2"/>
<dbReference type="Proteomes" id="UP000244571">
    <property type="component" value="Chromosome"/>
</dbReference>
<keyword evidence="2" id="KW-0349">Heme</keyword>
<dbReference type="RefSeq" id="WP_108622193.1">
    <property type="nucleotide sequence ID" value="NZ_CP028901.1"/>
</dbReference>
<dbReference type="AlphaFoldDB" id="A0A2R4XLW9"/>
<evidence type="ECO:0000256" key="4">
    <source>
        <dbReference type="ARBA" id="ARBA00023002"/>
    </source>
</evidence>
<dbReference type="InterPro" id="IPR006067">
    <property type="entry name" value="NO2/SO3_Rdtase_4Fe4S_dom"/>
</dbReference>
<feature type="domain" description="Nitrite/sulphite reductase 4Fe-4S" evidence="7">
    <location>
        <begin position="412"/>
        <end position="549"/>
    </location>
</feature>
<dbReference type="InterPro" id="IPR005117">
    <property type="entry name" value="NiRdtase/SiRdtase_haem-b_fer"/>
</dbReference>
<dbReference type="Pfam" id="PF03460">
    <property type="entry name" value="NIR_SIR_ferr"/>
    <property type="match status" value="2"/>
</dbReference>
<keyword evidence="3" id="KW-0479">Metal-binding</keyword>
<evidence type="ECO:0000313" key="9">
    <source>
        <dbReference type="EMBL" id="AWB34783.1"/>
    </source>
</evidence>
<evidence type="ECO:0000256" key="2">
    <source>
        <dbReference type="ARBA" id="ARBA00022617"/>
    </source>
</evidence>
<dbReference type="SUPFAM" id="SSF55124">
    <property type="entry name" value="Nitrite/Sulfite reductase N-terminal domain-like"/>
    <property type="match status" value="2"/>
</dbReference>
<evidence type="ECO:0000256" key="1">
    <source>
        <dbReference type="ARBA" id="ARBA00022485"/>
    </source>
</evidence>
<feature type="domain" description="Nitrite/Sulfite reductase ferredoxin-like" evidence="8">
    <location>
        <begin position="53"/>
        <end position="111"/>
    </location>
</feature>
<keyword evidence="4" id="KW-0560">Oxidoreductase</keyword>
<protein>
    <recommendedName>
        <fullName evidence="11">Sulfite reductase</fullName>
    </recommendedName>
</protein>
<dbReference type="InterPro" id="IPR051329">
    <property type="entry name" value="NIR_SIR_4Fe-4S"/>
</dbReference>
<evidence type="ECO:0000259" key="8">
    <source>
        <dbReference type="Pfam" id="PF03460"/>
    </source>
</evidence>
<dbReference type="Gene3D" id="3.90.480.10">
    <property type="entry name" value="Sulfite Reductase Hemoprotein,Domain 2"/>
    <property type="match status" value="1"/>
</dbReference>
<dbReference type="InterPro" id="IPR045854">
    <property type="entry name" value="NO2/SO3_Rdtase_4Fe4S_sf"/>
</dbReference>
<keyword evidence="1" id="KW-0004">4Fe-4S</keyword>
<keyword evidence="6" id="KW-0411">Iron-sulfur</keyword>
<keyword evidence="5" id="KW-0408">Iron</keyword>
<evidence type="ECO:0008006" key="11">
    <source>
        <dbReference type="Google" id="ProtNLM"/>
    </source>
</evidence>
<dbReference type="KEGG" id="boz:DBV39_14805"/>
<dbReference type="InterPro" id="IPR036136">
    <property type="entry name" value="Nit/Sulf_reduc_fer-like_dom_sf"/>
</dbReference>
<dbReference type="GO" id="GO:0051539">
    <property type="term" value="F:4 iron, 4 sulfur cluster binding"/>
    <property type="evidence" value="ECO:0007669"/>
    <property type="project" value="UniProtKB-KW"/>
</dbReference>
<dbReference type="GO" id="GO:0020037">
    <property type="term" value="F:heme binding"/>
    <property type="evidence" value="ECO:0007669"/>
    <property type="project" value="InterPro"/>
</dbReference>
<name>A0A2R4XLW9_9BURK</name>
<keyword evidence="10" id="KW-1185">Reference proteome</keyword>
<evidence type="ECO:0000313" key="10">
    <source>
        <dbReference type="Proteomes" id="UP000244571"/>
    </source>
</evidence>
<dbReference type="GO" id="GO:0046872">
    <property type="term" value="F:metal ion binding"/>
    <property type="evidence" value="ECO:0007669"/>
    <property type="project" value="UniProtKB-KW"/>
</dbReference>
<evidence type="ECO:0000256" key="3">
    <source>
        <dbReference type="ARBA" id="ARBA00022723"/>
    </source>
</evidence>
<dbReference type="Gene3D" id="3.30.413.10">
    <property type="entry name" value="Sulfite Reductase Hemoprotein, domain 1"/>
    <property type="match status" value="2"/>
</dbReference>
<dbReference type="PANTHER" id="PTHR32439">
    <property type="entry name" value="FERREDOXIN--NITRITE REDUCTASE, CHLOROPLASTIC"/>
    <property type="match status" value="1"/>
</dbReference>
<sequence length="574" mass="63137">MYQPSEFDLARLKERAVQLSTQISRNKQGLLSDDQLKPLRLQNGLYIQRHAPMLRIAIAYGMLNSDQLRALADVARRYDRGYGHFTTRQNMQLNWIEVEDTPSALSDLAEVGLHGIQSSGNCLRNITSDALAGIAPDEIIDPRPYAELLRQWSTFHPEFAFLPRKFKVALTGTPEDRALVQIHDLAFEVVDAQPSAVFRVRVGGGLGRTPILGPVIRERLDWTDLLTYTHAIMRVYNELGRRDNLTKARIKILVRTVGLERFRDMVEAEWETLKDGPQKLPLSELERIRASFKEPDWSAGALLDEQQILLTGEEKLAWDRWRTRNVLPHRISGHAAVLIALKNAGRPPGDVTSQEMEAIADLADQFSQGYLRVSHAQDLVLPAVRQADLPAVYQALNALGLASSVGGLIGDMVACPGGDYCALANARSLPIADEIARRYANLDAQEDLGPLDLRISGCMNSCGHHHTGHIGILGVDKDGAAFYQVLLGGHSGHGAPAALGTIIGRAFAEDEIADAIEEILNTYLEQRTSGETFRQAVERLGKKTFADAADTIRTSTVRKAGSGSGKREAEGTPA</sequence>
<evidence type="ECO:0000259" key="7">
    <source>
        <dbReference type="Pfam" id="PF01077"/>
    </source>
</evidence>
<dbReference type="EMBL" id="CP028901">
    <property type="protein sequence ID" value="AWB34783.1"/>
    <property type="molecule type" value="Genomic_DNA"/>
</dbReference>
<gene>
    <name evidence="9" type="ORF">DBV39_14805</name>
</gene>
<proteinExistence type="predicted"/>
<dbReference type="PANTHER" id="PTHR32439:SF9">
    <property type="entry name" value="BLR3264 PROTEIN"/>
    <property type="match status" value="1"/>
</dbReference>
<evidence type="ECO:0000256" key="5">
    <source>
        <dbReference type="ARBA" id="ARBA00023004"/>
    </source>
</evidence>
<accession>A0A2R4XLW9</accession>
<dbReference type="Gene3D" id="3.90.480.20">
    <property type="match status" value="1"/>
</dbReference>
<dbReference type="GO" id="GO:0016491">
    <property type="term" value="F:oxidoreductase activity"/>
    <property type="evidence" value="ECO:0007669"/>
    <property type="project" value="UniProtKB-KW"/>
</dbReference>
<organism evidence="9 10">
    <name type="scientific">Orrella marina</name>
    <dbReference type="NCBI Taxonomy" id="2163011"/>
    <lineage>
        <taxon>Bacteria</taxon>
        <taxon>Pseudomonadati</taxon>
        <taxon>Pseudomonadota</taxon>
        <taxon>Betaproteobacteria</taxon>
        <taxon>Burkholderiales</taxon>
        <taxon>Alcaligenaceae</taxon>
        <taxon>Orrella</taxon>
    </lineage>
</organism>
<dbReference type="Pfam" id="PF01077">
    <property type="entry name" value="NIR_SIR"/>
    <property type="match status" value="2"/>
</dbReference>
<dbReference type="SUPFAM" id="SSF56014">
    <property type="entry name" value="Nitrite and sulphite reductase 4Fe-4S domain-like"/>
    <property type="match status" value="2"/>
</dbReference>
<feature type="domain" description="Nitrite/sulphite reductase 4Fe-4S" evidence="7">
    <location>
        <begin position="119"/>
        <end position="271"/>
    </location>
</feature>
<evidence type="ECO:0000256" key="6">
    <source>
        <dbReference type="ARBA" id="ARBA00023014"/>
    </source>
</evidence>
<feature type="domain" description="Nitrite/Sulfite reductase ferredoxin-like" evidence="8">
    <location>
        <begin position="347"/>
        <end position="398"/>
    </location>
</feature>